<feature type="compositionally biased region" description="Polar residues" evidence="1">
    <location>
        <begin position="202"/>
        <end position="220"/>
    </location>
</feature>
<evidence type="ECO:0000259" key="2">
    <source>
        <dbReference type="PROSITE" id="PS50882"/>
    </source>
</evidence>
<feature type="compositionally biased region" description="Basic and acidic residues" evidence="1">
    <location>
        <begin position="830"/>
        <end position="846"/>
    </location>
</feature>
<comment type="caution">
    <text evidence="3">The sequence shown here is derived from an EMBL/GenBank/DDBJ whole genome shotgun (WGS) entry which is preliminary data.</text>
</comment>
<feature type="compositionally biased region" description="Polar residues" evidence="1">
    <location>
        <begin position="111"/>
        <end position="133"/>
    </location>
</feature>
<feature type="region of interest" description="Disordered" evidence="1">
    <location>
        <begin position="195"/>
        <end position="231"/>
    </location>
</feature>
<dbReference type="GO" id="GO:1990247">
    <property type="term" value="F:N6-methyladenosine-containing RNA reader activity"/>
    <property type="evidence" value="ECO:0007669"/>
    <property type="project" value="TreeGrafter"/>
</dbReference>
<dbReference type="GO" id="GO:0000381">
    <property type="term" value="P:regulation of alternative mRNA splicing, via spliceosome"/>
    <property type="evidence" value="ECO:0007669"/>
    <property type="project" value="TreeGrafter"/>
</dbReference>
<dbReference type="Proteomes" id="UP000567179">
    <property type="component" value="Unassembled WGS sequence"/>
</dbReference>
<feature type="compositionally biased region" description="Basic and acidic residues" evidence="1">
    <location>
        <begin position="29"/>
        <end position="43"/>
    </location>
</feature>
<reference evidence="3 4" key="1">
    <citation type="journal article" date="2020" name="ISME J.">
        <title>Uncovering the hidden diversity of litter-decomposition mechanisms in mushroom-forming fungi.</title>
        <authorList>
            <person name="Floudas D."/>
            <person name="Bentzer J."/>
            <person name="Ahren D."/>
            <person name="Johansson T."/>
            <person name="Persson P."/>
            <person name="Tunlid A."/>
        </authorList>
    </citation>
    <scope>NUCLEOTIDE SEQUENCE [LARGE SCALE GENOMIC DNA]</scope>
    <source>
        <strain evidence="3 4">CBS 101986</strain>
    </source>
</reference>
<feature type="compositionally biased region" description="Gly residues" evidence="1">
    <location>
        <begin position="987"/>
        <end position="998"/>
    </location>
</feature>
<protein>
    <recommendedName>
        <fullName evidence="2">YTH domain-containing protein</fullName>
    </recommendedName>
</protein>
<dbReference type="SUPFAM" id="SSF54928">
    <property type="entry name" value="RNA-binding domain, RBD"/>
    <property type="match status" value="1"/>
</dbReference>
<dbReference type="GO" id="GO:0003729">
    <property type="term" value="F:mRNA binding"/>
    <property type="evidence" value="ECO:0007669"/>
    <property type="project" value="TreeGrafter"/>
</dbReference>
<feature type="region of interest" description="Disordered" evidence="1">
    <location>
        <begin position="442"/>
        <end position="477"/>
    </location>
</feature>
<feature type="compositionally biased region" description="Polar residues" evidence="1">
    <location>
        <begin position="581"/>
        <end position="593"/>
    </location>
</feature>
<dbReference type="PANTHER" id="PTHR12357">
    <property type="entry name" value="YTH YT521-B HOMOLOGY DOMAIN-CONTAINING"/>
    <property type="match status" value="1"/>
</dbReference>
<dbReference type="GO" id="GO:0005654">
    <property type="term" value="C:nucleoplasm"/>
    <property type="evidence" value="ECO:0007669"/>
    <property type="project" value="TreeGrafter"/>
</dbReference>
<feature type="compositionally biased region" description="Polar residues" evidence="1">
    <location>
        <begin position="265"/>
        <end position="292"/>
    </location>
</feature>
<feature type="region of interest" description="Disordered" evidence="1">
    <location>
        <begin position="973"/>
        <end position="1039"/>
    </location>
</feature>
<dbReference type="OrthoDB" id="6103986at2759"/>
<dbReference type="GO" id="GO:0000398">
    <property type="term" value="P:mRNA splicing, via spliceosome"/>
    <property type="evidence" value="ECO:0007669"/>
    <property type="project" value="TreeGrafter"/>
</dbReference>
<dbReference type="AlphaFoldDB" id="A0A8H5B6X0"/>
<feature type="region of interest" description="Disordered" evidence="1">
    <location>
        <begin position="260"/>
        <end position="412"/>
    </location>
</feature>
<feature type="compositionally biased region" description="Basic and acidic residues" evidence="1">
    <location>
        <begin position="883"/>
        <end position="893"/>
    </location>
</feature>
<dbReference type="PANTHER" id="PTHR12357:SF3">
    <property type="entry name" value="YTH DOMAIN-CONTAINING PROTEIN 1"/>
    <property type="match status" value="1"/>
</dbReference>
<dbReference type="Pfam" id="PF04146">
    <property type="entry name" value="YTH"/>
    <property type="match status" value="1"/>
</dbReference>
<keyword evidence="4" id="KW-1185">Reference proteome</keyword>
<feature type="compositionally biased region" description="Low complexity" evidence="1">
    <location>
        <begin position="452"/>
        <end position="462"/>
    </location>
</feature>
<proteinExistence type="predicted"/>
<accession>A0A8H5B6X0</accession>
<feature type="region of interest" description="Disordered" evidence="1">
    <location>
        <begin position="566"/>
        <end position="618"/>
    </location>
</feature>
<dbReference type="CDD" id="cd21134">
    <property type="entry name" value="YTH"/>
    <property type="match status" value="2"/>
</dbReference>
<feature type="compositionally biased region" description="Basic and acidic residues" evidence="1">
    <location>
        <begin position="1030"/>
        <end position="1039"/>
    </location>
</feature>
<feature type="region of interest" description="Disordered" evidence="1">
    <location>
        <begin position="1"/>
        <end position="133"/>
    </location>
</feature>
<feature type="compositionally biased region" description="Low complexity" evidence="1">
    <location>
        <begin position="91"/>
        <end position="110"/>
    </location>
</feature>
<feature type="region of interest" description="Disordered" evidence="1">
    <location>
        <begin position="826"/>
        <end position="893"/>
    </location>
</feature>
<feature type="compositionally biased region" description="Low complexity" evidence="1">
    <location>
        <begin position="707"/>
        <end position="723"/>
    </location>
</feature>
<name>A0A8H5B6X0_9AGAR</name>
<dbReference type="Gene3D" id="3.10.590.10">
    <property type="entry name" value="ph1033 like domains"/>
    <property type="match status" value="2"/>
</dbReference>
<dbReference type="InterPro" id="IPR035979">
    <property type="entry name" value="RBD_domain_sf"/>
</dbReference>
<feature type="compositionally biased region" description="Basic and acidic residues" evidence="1">
    <location>
        <begin position="67"/>
        <end position="78"/>
    </location>
</feature>
<evidence type="ECO:0000313" key="3">
    <source>
        <dbReference type="EMBL" id="KAF5317679.1"/>
    </source>
</evidence>
<feature type="domain" description="YTH" evidence="2">
    <location>
        <begin position="816"/>
        <end position="968"/>
    </location>
</feature>
<dbReference type="EMBL" id="JAACJJ010000032">
    <property type="protein sequence ID" value="KAF5317679.1"/>
    <property type="molecule type" value="Genomic_DNA"/>
</dbReference>
<sequence>MGEPSSRQPPFSEFPQPADGYFTDMHNASPDEHPFDLSGRDSEDQGLYDITTPTLKELTPGSSRGMSESERHDNAKFESRHRRPRPTTNNSAQRQSQPQQSPSAYSQSPSENGQNRPPTNFQQGSSAHYPSTPLTYAQGPGYVAQYTMPNQPSPVAMTSSPFTYYHPQMVADSNMVSQNIHGSYPTMLQPVYPYQGERVPSSHPSFSGTRSSFSPRQGNTSSSSSSTHLPLAGQASSPVYVAPGAFQSLPYPSPIPAPPYGYPPQTFSPSPIYQSTQFAPSSFSQHYPQGQETEPHGTWFYLPHPSATSHSPHQAGPSYQGHYVLPYQQSGGADGTYHHSDPSIGGEAHSPYPETPSHSQFSDEHFPESPHVAPTGHSIASTSVPRPASASSGSGRHVTSERPMVRRSWHPNPPAHRSEWVMWAGNVPSDATHDELWRFFNQDPANLPPAQRPSSRSTTARSPAPPTPASDSSPLEEGDLGPGVLSIFLIARSNCAFVNYVSERLLQRAITTFDGLPLRPADPRCPRLVCRVRARDDDLRAGVGAQRGMGMHTKWIKDQKAFKAAAPPATNPVGGRGALNAGSSSGTASTEISASGDEDDWRGKEDRHAKHGSSSGSYASTNSGFLAKHYPRRYFILKSLTQEDLDISVKAGVWATQKHNEEILDQAYRTSQEVNLIFSVNKSREFYGYARMIGPVLRGEKRTAWASRSSRSSISPSDQRNSSKTIFTPQPGRQVASPLSVTHEPAGDGRNASTSIHEVIPHGALTGQPHRNLASAPALLGEKYRLPTITTPAAHYSLDHRRLARHQFPLDPEAPVRAMRINQQLEDGTSEGHEGPVEVPRPDAPPRARTSSGLQSVKEEQVHGAGTSLEGIPEATSQLSLQEDTREGEGEGVHKSEIVVENGGKDVQDGGTESWGDSFAVEWLCTDRVSFNRTRHLRNPWNHDKEVKVSRDGTEMEPTVGQQLLDEWSRLAADSGVPSTPSSTPGAGRGGGGGGRGAQGPRQNLAVEASGATDGVASGKDVTGGGRGARGREGGQSRP</sequence>
<feature type="domain" description="YTH" evidence="2">
    <location>
        <begin position="632"/>
        <end position="764"/>
    </location>
</feature>
<evidence type="ECO:0000256" key="1">
    <source>
        <dbReference type="SAM" id="MobiDB-lite"/>
    </source>
</evidence>
<evidence type="ECO:0000313" key="4">
    <source>
        <dbReference type="Proteomes" id="UP000567179"/>
    </source>
</evidence>
<gene>
    <name evidence="3" type="ORF">D9619_012686</name>
</gene>
<feature type="region of interest" description="Disordered" evidence="1">
    <location>
        <begin position="704"/>
        <end position="753"/>
    </location>
</feature>
<dbReference type="InterPro" id="IPR007275">
    <property type="entry name" value="YTH_domain"/>
</dbReference>
<dbReference type="InterPro" id="IPR045168">
    <property type="entry name" value="YTH_prot"/>
</dbReference>
<organism evidence="3 4">
    <name type="scientific">Psilocybe cf. subviscida</name>
    <dbReference type="NCBI Taxonomy" id="2480587"/>
    <lineage>
        <taxon>Eukaryota</taxon>
        <taxon>Fungi</taxon>
        <taxon>Dikarya</taxon>
        <taxon>Basidiomycota</taxon>
        <taxon>Agaricomycotina</taxon>
        <taxon>Agaricomycetes</taxon>
        <taxon>Agaricomycetidae</taxon>
        <taxon>Agaricales</taxon>
        <taxon>Agaricineae</taxon>
        <taxon>Strophariaceae</taxon>
        <taxon>Psilocybe</taxon>
    </lineage>
</organism>
<feature type="compositionally biased region" description="Polar residues" evidence="1">
    <location>
        <begin position="378"/>
        <end position="394"/>
    </location>
</feature>
<dbReference type="PROSITE" id="PS50882">
    <property type="entry name" value="YTH"/>
    <property type="match status" value="2"/>
</dbReference>